<dbReference type="PANTHER" id="PTHR47923:SF1">
    <property type="entry name" value="INSERTION ELEMENT IS1 1 PROTEIN INSA-RELATED"/>
    <property type="match status" value="1"/>
</dbReference>
<proteinExistence type="predicted"/>
<protein>
    <submittedName>
        <fullName evidence="1">Transposase and inactivated derivatives</fullName>
    </submittedName>
</protein>
<organism evidence="1 2">
    <name type="scientific">Budvicia aquatica</name>
    <dbReference type="NCBI Taxonomy" id="82979"/>
    <lineage>
        <taxon>Bacteria</taxon>
        <taxon>Pseudomonadati</taxon>
        <taxon>Pseudomonadota</taxon>
        <taxon>Gammaproteobacteria</taxon>
        <taxon>Enterobacterales</taxon>
        <taxon>Budviciaceae</taxon>
        <taxon>Budvicia</taxon>
    </lineage>
</organism>
<dbReference type="AlphaFoldDB" id="A0A484ZH23"/>
<accession>A0A484ZH23</accession>
<dbReference type="GO" id="GO:0006313">
    <property type="term" value="P:DNA transposition"/>
    <property type="evidence" value="ECO:0007669"/>
    <property type="project" value="TreeGrafter"/>
</dbReference>
<dbReference type="InterPro" id="IPR051252">
    <property type="entry name" value="IS1_transposase_InsA"/>
</dbReference>
<dbReference type="Proteomes" id="UP000373449">
    <property type="component" value="Unassembled WGS sequence"/>
</dbReference>
<reference evidence="1 2" key="1">
    <citation type="submission" date="2019-03" db="EMBL/GenBank/DDBJ databases">
        <authorList>
            <consortium name="Pathogen Informatics"/>
        </authorList>
    </citation>
    <scope>NUCLEOTIDE SEQUENCE [LARGE SCALE GENOMIC DNA]</scope>
    <source>
        <strain evidence="1 2">NCTC12282</strain>
    </source>
</reference>
<name>A0A484ZH23_9GAMM</name>
<sequence>MIRLNPECPHCHQKDAIRSTGPSKIGLQRYLCRRCNKTFQARYYYRAHDHNLSRQIGGACSKWLEFAENRPASED</sequence>
<dbReference type="PANTHER" id="PTHR47923">
    <property type="entry name" value="INSERTION ELEMENT IS1 1 PROTEIN INSA-RELATED"/>
    <property type="match status" value="1"/>
</dbReference>
<evidence type="ECO:0000313" key="2">
    <source>
        <dbReference type="Proteomes" id="UP000373449"/>
    </source>
</evidence>
<evidence type="ECO:0000313" key="1">
    <source>
        <dbReference type="EMBL" id="VFS47694.1"/>
    </source>
</evidence>
<gene>
    <name evidence="1" type="ORF">NCTC12282_02632</name>
</gene>
<dbReference type="EMBL" id="CAADJA010000002">
    <property type="protein sequence ID" value="VFS47694.1"/>
    <property type="molecule type" value="Genomic_DNA"/>
</dbReference>